<dbReference type="EMBL" id="NIVC01000640">
    <property type="protein sequence ID" value="PAA79318.1"/>
    <property type="molecule type" value="Genomic_DNA"/>
</dbReference>
<evidence type="ECO:0000256" key="3">
    <source>
        <dbReference type="SAM" id="MobiDB-lite"/>
    </source>
</evidence>
<feature type="non-terminal residue" evidence="4">
    <location>
        <position position="1"/>
    </location>
</feature>
<organism evidence="4 5">
    <name type="scientific">Macrostomum lignano</name>
    <dbReference type="NCBI Taxonomy" id="282301"/>
    <lineage>
        <taxon>Eukaryota</taxon>
        <taxon>Metazoa</taxon>
        <taxon>Spiralia</taxon>
        <taxon>Lophotrochozoa</taxon>
        <taxon>Platyhelminthes</taxon>
        <taxon>Rhabditophora</taxon>
        <taxon>Macrostomorpha</taxon>
        <taxon>Macrostomida</taxon>
        <taxon>Macrostomidae</taxon>
        <taxon>Macrostomum</taxon>
    </lineage>
</organism>
<comment type="similarity">
    <text evidence="1">Belongs to the dysbindin family.</text>
</comment>
<feature type="region of interest" description="Disordered" evidence="3">
    <location>
        <begin position="244"/>
        <end position="304"/>
    </location>
</feature>
<evidence type="ECO:0000256" key="1">
    <source>
        <dbReference type="ARBA" id="ARBA00008686"/>
    </source>
</evidence>
<proteinExistence type="inferred from homology"/>
<dbReference type="GO" id="GO:0005737">
    <property type="term" value="C:cytoplasm"/>
    <property type="evidence" value="ECO:0007669"/>
    <property type="project" value="InterPro"/>
</dbReference>
<dbReference type="OrthoDB" id="2445127at2759"/>
<evidence type="ECO:0000313" key="5">
    <source>
        <dbReference type="Proteomes" id="UP000215902"/>
    </source>
</evidence>
<sequence>LCTMNFLRNLGKKLSEVSEDINQNLSQLKVKASASFDSSLKHNADDKQDPQHLRAQSAGCLLPGADLLAAYQRHWSEIHRGSDEVGRSVDRVGRLAAVVSGRARSRAAAWTALQREACDLPRTLASLECIGALLDSLEQSCREVEHELALLENQAEWVQLRRDQHAHNYQLLEHSRRRSEELERRRVQMAQRHAGRVRALEQSRQAALLERQRAFEQEFQRDMQFFKEHGHTERAPPPLDDAAEALDKFLEANDDDEDVGEDPDDVDADAAVELDDEEDDDDDVRSPVFPAADADDSSQAAPQE</sequence>
<dbReference type="AlphaFoldDB" id="A0A267FZR3"/>
<keyword evidence="2" id="KW-0175">Coiled coil</keyword>
<feature type="compositionally biased region" description="Acidic residues" evidence="3">
    <location>
        <begin position="252"/>
        <end position="283"/>
    </location>
</feature>
<comment type="caution">
    <text evidence="4">The sequence shown here is derived from an EMBL/GenBank/DDBJ whole genome shotgun (WGS) entry which is preliminary data.</text>
</comment>
<name>A0A267FZR3_9PLAT</name>
<gene>
    <name evidence="4" type="ORF">BOX15_Mlig033275g1</name>
</gene>
<dbReference type="InterPro" id="IPR007531">
    <property type="entry name" value="Dysbindin"/>
</dbReference>
<reference evidence="4 5" key="1">
    <citation type="submission" date="2017-06" db="EMBL/GenBank/DDBJ databases">
        <title>A platform for efficient transgenesis in Macrostomum lignano, a flatworm model organism for stem cell research.</title>
        <authorList>
            <person name="Berezikov E."/>
        </authorList>
    </citation>
    <scope>NUCLEOTIDE SEQUENCE [LARGE SCALE GENOMIC DNA]</scope>
    <source>
        <strain evidence="4">DV1</strain>
        <tissue evidence="4">Whole organism</tissue>
    </source>
</reference>
<dbReference type="Proteomes" id="UP000215902">
    <property type="component" value="Unassembled WGS sequence"/>
</dbReference>
<dbReference type="PANTHER" id="PTHR16294">
    <property type="entry name" value="DYSTROBREVIN BINDING PROTEIN 1 DYSBINDIN"/>
    <property type="match status" value="1"/>
</dbReference>
<keyword evidence="5" id="KW-1185">Reference proteome</keyword>
<evidence type="ECO:0008006" key="6">
    <source>
        <dbReference type="Google" id="ProtNLM"/>
    </source>
</evidence>
<evidence type="ECO:0000313" key="4">
    <source>
        <dbReference type="EMBL" id="PAA79318.1"/>
    </source>
</evidence>
<accession>A0A267FZR3</accession>
<protein>
    <recommendedName>
        <fullName evidence="6">Dysbindin domain-containing protein</fullName>
    </recommendedName>
</protein>
<evidence type="ECO:0000256" key="2">
    <source>
        <dbReference type="SAM" id="Coils"/>
    </source>
</evidence>
<dbReference type="PANTHER" id="PTHR16294:SF6">
    <property type="entry name" value="DYNAMIN N-TERMINAL DOMAIN-CONTAINING PROTEIN"/>
    <property type="match status" value="1"/>
</dbReference>
<feature type="coiled-coil region" evidence="2">
    <location>
        <begin position="134"/>
        <end position="192"/>
    </location>
</feature>
<dbReference type="STRING" id="282301.A0A267FZR3"/>